<keyword evidence="3 4" id="KW-0597">Phosphoprotein</keyword>
<evidence type="ECO:0000256" key="4">
    <source>
        <dbReference type="PROSITE-ProRule" id="PRU00169"/>
    </source>
</evidence>
<dbReference type="PROSITE" id="PS50112">
    <property type="entry name" value="PAS"/>
    <property type="match status" value="2"/>
</dbReference>
<feature type="domain" description="PAS" evidence="8">
    <location>
        <begin position="444"/>
        <end position="512"/>
    </location>
</feature>
<evidence type="ECO:0000256" key="5">
    <source>
        <dbReference type="SAM" id="Phobius"/>
    </source>
</evidence>
<dbReference type="InterPro" id="IPR013655">
    <property type="entry name" value="PAS_fold_3"/>
</dbReference>
<feature type="transmembrane region" description="Helical" evidence="5">
    <location>
        <begin position="32"/>
        <end position="52"/>
    </location>
</feature>
<evidence type="ECO:0000313" key="10">
    <source>
        <dbReference type="EMBL" id="MBI2678885.1"/>
    </source>
</evidence>
<dbReference type="EC" id="2.7.13.3" evidence="2"/>
<evidence type="ECO:0000259" key="9">
    <source>
        <dbReference type="PROSITE" id="PS50113"/>
    </source>
</evidence>
<dbReference type="PROSITE" id="PS50110">
    <property type="entry name" value="RESPONSE_REGULATORY"/>
    <property type="match status" value="1"/>
</dbReference>
<dbReference type="SMART" id="SM00388">
    <property type="entry name" value="HisKA"/>
    <property type="match status" value="1"/>
</dbReference>
<dbReference type="InterPro" id="IPR011006">
    <property type="entry name" value="CheY-like_superfamily"/>
</dbReference>
<dbReference type="PANTHER" id="PTHR43065:SF42">
    <property type="entry name" value="TWO-COMPONENT SENSOR PPRA"/>
    <property type="match status" value="1"/>
</dbReference>
<feature type="transmembrane region" description="Helical" evidence="5">
    <location>
        <begin position="130"/>
        <end position="156"/>
    </location>
</feature>
<dbReference type="Pfam" id="PF08447">
    <property type="entry name" value="PAS_3"/>
    <property type="match status" value="1"/>
</dbReference>
<reference evidence="10" key="1">
    <citation type="submission" date="2020-07" db="EMBL/GenBank/DDBJ databases">
        <title>Huge and variable diversity of episymbiotic CPR bacteria and DPANN archaea in groundwater ecosystems.</title>
        <authorList>
            <person name="He C.Y."/>
            <person name="Keren R."/>
            <person name="Whittaker M."/>
            <person name="Farag I.F."/>
            <person name="Doudna J."/>
            <person name="Cate J.H.D."/>
            <person name="Banfield J.F."/>
        </authorList>
    </citation>
    <scope>NUCLEOTIDE SEQUENCE</scope>
    <source>
        <strain evidence="10">NC_groundwater_580_Pr5_B-0.1um_64_19</strain>
    </source>
</reference>
<comment type="caution">
    <text evidence="10">The sequence shown here is derived from an EMBL/GenBank/DDBJ whole genome shotgun (WGS) entry which is preliminary data.</text>
</comment>
<dbReference type="Pfam" id="PF00072">
    <property type="entry name" value="Response_reg"/>
    <property type="match status" value="1"/>
</dbReference>
<evidence type="ECO:0000259" key="7">
    <source>
        <dbReference type="PROSITE" id="PS50110"/>
    </source>
</evidence>
<dbReference type="Pfam" id="PF02518">
    <property type="entry name" value="HATPase_c"/>
    <property type="match status" value="1"/>
</dbReference>
<dbReference type="Gene3D" id="3.30.565.10">
    <property type="entry name" value="Histidine kinase-like ATPase, C-terminal domain"/>
    <property type="match status" value="1"/>
</dbReference>
<evidence type="ECO:0000259" key="8">
    <source>
        <dbReference type="PROSITE" id="PS50112"/>
    </source>
</evidence>
<dbReference type="CDD" id="cd00130">
    <property type="entry name" value="PAS"/>
    <property type="match status" value="2"/>
</dbReference>
<dbReference type="SMART" id="SM00448">
    <property type="entry name" value="REC"/>
    <property type="match status" value="1"/>
</dbReference>
<dbReference type="GO" id="GO:0000155">
    <property type="term" value="F:phosphorelay sensor kinase activity"/>
    <property type="evidence" value="ECO:0007669"/>
    <property type="project" value="InterPro"/>
</dbReference>
<evidence type="ECO:0000256" key="3">
    <source>
        <dbReference type="ARBA" id="ARBA00022553"/>
    </source>
</evidence>
<dbReference type="NCBIfam" id="TIGR00229">
    <property type="entry name" value="sensory_box"/>
    <property type="match status" value="2"/>
</dbReference>
<accession>A0A932EPJ3</accession>
<dbReference type="SMART" id="SM00387">
    <property type="entry name" value="HATPase_c"/>
    <property type="match status" value="1"/>
</dbReference>
<gene>
    <name evidence="10" type="ORF">HYX28_08890</name>
</gene>
<feature type="domain" description="Histidine kinase" evidence="6">
    <location>
        <begin position="581"/>
        <end position="802"/>
    </location>
</feature>
<dbReference type="InterPro" id="IPR003661">
    <property type="entry name" value="HisK_dim/P_dom"/>
</dbReference>
<keyword evidence="5" id="KW-0472">Membrane</keyword>
<protein>
    <recommendedName>
        <fullName evidence="2">histidine kinase</fullName>
        <ecNumber evidence="2">2.7.13.3</ecNumber>
    </recommendedName>
</protein>
<dbReference type="InterPro" id="IPR035965">
    <property type="entry name" value="PAS-like_dom_sf"/>
</dbReference>
<dbReference type="InterPro" id="IPR005467">
    <property type="entry name" value="His_kinase_dom"/>
</dbReference>
<dbReference type="SUPFAM" id="SSF55874">
    <property type="entry name" value="ATPase domain of HSP90 chaperone/DNA topoisomerase II/histidine kinase"/>
    <property type="match status" value="1"/>
</dbReference>
<feature type="modified residue" description="4-aspartylphosphate" evidence="4">
    <location>
        <position position="874"/>
    </location>
</feature>
<dbReference type="InterPro" id="IPR036097">
    <property type="entry name" value="HisK_dim/P_sf"/>
</dbReference>
<dbReference type="SMART" id="SM00091">
    <property type="entry name" value="PAS"/>
    <property type="match status" value="2"/>
</dbReference>
<proteinExistence type="predicted"/>
<evidence type="ECO:0000256" key="1">
    <source>
        <dbReference type="ARBA" id="ARBA00000085"/>
    </source>
</evidence>
<feature type="transmembrane region" description="Helical" evidence="5">
    <location>
        <begin position="101"/>
        <end position="118"/>
    </location>
</feature>
<dbReference type="InterPro" id="IPR001610">
    <property type="entry name" value="PAC"/>
</dbReference>
<evidence type="ECO:0000313" key="11">
    <source>
        <dbReference type="Proteomes" id="UP000779809"/>
    </source>
</evidence>
<dbReference type="PROSITE" id="PS50109">
    <property type="entry name" value="HIS_KIN"/>
    <property type="match status" value="1"/>
</dbReference>
<dbReference type="EMBL" id="JACPNR010000011">
    <property type="protein sequence ID" value="MBI2678885.1"/>
    <property type="molecule type" value="Genomic_DNA"/>
</dbReference>
<feature type="transmembrane region" description="Helical" evidence="5">
    <location>
        <begin position="265"/>
        <end position="283"/>
    </location>
</feature>
<dbReference type="SMART" id="SM00086">
    <property type="entry name" value="PAC"/>
    <property type="match status" value="2"/>
</dbReference>
<feature type="domain" description="PAS" evidence="8">
    <location>
        <begin position="322"/>
        <end position="390"/>
    </location>
</feature>
<dbReference type="InterPro" id="IPR036890">
    <property type="entry name" value="HATPase_C_sf"/>
</dbReference>
<dbReference type="Gene3D" id="1.10.287.130">
    <property type="match status" value="1"/>
</dbReference>
<sequence length="944" mass="103079">MPLRRTIIGLALALAVIHMIAAAALAGKPAGIVISNLLQIAASLLAAVACALRSRGVDDLPKRFWQLMATAFTLWLAGQATYTIYVVVLGRPLPNLAPSDVPFIAFYLALAAALFLGPRGPRRHLDWIRTLDFAQVAIVLTTVYLYIFLFVAVSLANRVAFLDIQSPIYDFADLVVVGGFLLRAVTARSREVRRLFGTMAVALTAYAFGDVIYSYGQRGHSGGPGSWFDLAYTLPFLLAACLAMTWRPAPAETGTREAGVGRLPFLLPMLAPVLVLVLSVRIVEQNTTLAVLVITASFICYSARLGVTQYRQRQALDLLGRSEARYRELVESIAAYSVDASGKFLFVSPAVERLLGYKPEELIGRSMLELLAPEERGAGAQVLTERLAGAIGSTERRILTRDGQARWVWGSARPIFERGSVVGLSGVVMDVTDRVLAQQALRESEEKLSRVFQTSPDAITLSTLEDGHYLEVNEAFLRVTGFARDEVIGRSSFEIGLWVDPMARATMLDELNHGGRVRNLETFFRMKSGEQRLFLMSADAIELQGRRCLVAFSRDITERRLLEQQFRQAQKMEAVGRLAGGIAHDFNNLLTVISGYMQLLLAEPGVQGAPEMREVADAADRAAGLTRQLLAFSRRQVLQPRVLDLADVVRGLEKMMQRLLGEDIELQIVLAPSLSAVRADPGQIEQVVMNLAVNARDAMPQGGKLVIETRDVQVSEAFAAHEPGLAPGDYVMLAVSDTGHGMDKETQAHIFEPFFTTKEMGRGTGLGLSTVYGIVKQTGGYILVGSEPGQGATFRIYLPPVAEPVERTRTPVAPVESLRGNETVMVVEDDGSVRALASRVLRGSGYHVLEAERGVEAEAICRSHDGKIHLLLTDIVLPDGSGADLARRLRAQRPEMRILCMSGHNTRPTRESGPLPGVLLDKPFTPGLLSRRVREVLEQPVAGD</sequence>
<feature type="domain" description="PAC" evidence="9">
    <location>
        <begin position="392"/>
        <end position="443"/>
    </location>
</feature>
<dbReference type="InterPro" id="IPR000014">
    <property type="entry name" value="PAS"/>
</dbReference>
<dbReference type="SUPFAM" id="SSF47384">
    <property type="entry name" value="Homodimeric domain of signal transducing histidine kinase"/>
    <property type="match status" value="1"/>
</dbReference>
<dbReference type="InterPro" id="IPR004358">
    <property type="entry name" value="Sig_transdc_His_kin-like_C"/>
</dbReference>
<evidence type="ECO:0000256" key="2">
    <source>
        <dbReference type="ARBA" id="ARBA00012438"/>
    </source>
</evidence>
<dbReference type="InterPro" id="IPR003594">
    <property type="entry name" value="HATPase_dom"/>
</dbReference>
<feature type="transmembrane region" description="Helical" evidence="5">
    <location>
        <begin position="195"/>
        <end position="215"/>
    </location>
</feature>
<keyword evidence="5" id="KW-0812">Transmembrane</keyword>
<dbReference type="SUPFAM" id="SSF52172">
    <property type="entry name" value="CheY-like"/>
    <property type="match status" value="1"/>
</dbReference>
<dbReference type="Proteomes" id="UP000779809">
    <property type="component" value="Unassembled WGS sequence"/>
</dbReference>
<feature type="transmembrane region" description="Helical" evidence="5">
    <location>
        <begin position="168"/>
        <end position="186"/>
    </location>
</feature>
<dbReference type="InterPro" id="IPR000700">
    <property type="entry name" value="PAS-assoc_C"/>
</dbReference>
<organism evidence="10 11">
    <name type="scientific">Candidatus Korobacter versatilis</name>
    <dbReference type="NCBI Taxonomy" id="658062"/>
    <lineage>
        <taxon>Bacteria</taxon>
        <taxon>Pseudomonadati</taxon>
        <taxon>Acidobacteriota</taxon>
        <taxon>Terriglobia</taxon>
        <taxon>Terriglobales</taxon>
        <taxon>Candidatus Korobacteraceae</taxon>
        <taxon>Candidatus Korobacter</taxon>
    </lineage>
</organism>
<dbReference type="Gene3D" id="3.30.450.20">
    <property type="entry name" value="PAS domain"/>
    <property type="match status" value="2"/>
</dbReference>
<dbReference type="SUPFAM" id="SSF55785">
    <property type="entry name" value="PYP-like sensor domain (PAS domain)"/>
    <property type="match status" value="2"/>
</dbReference>
<dbReference type="Pfam" id="PF13426">
    <property type="entry name" value="PAS_9"/>
    <property type="match status" value="1"/>
</dbReference>
<dbReference type="PRINTS" id="PR00344">
    <property type="entry name" value="BCTRLSENSOR"/>
</dbReference>
<dbReference type="Pfam" id="PF00512">
    <property type="entry name" value="HisKA"/>
    <property type="match status" value="1"/>
</dbReference>
<feature type="transmembrane region" description="Helical" evidence="5">
    <location>
        <begin position="227"/>
        <end position="245"/>
    </location>
</feature>
<dbReference type="AlphaFoldDB" id="A0A932EPJ3"/>
<dbReference type="PROSITE" id="PS50113">
    <property type="entry name" value="PAC"/>
    <property type="match status" value="1"/>
</dbReference>
<comment type="catalytic activity">
    <reaction evidence="1">
        <text>ATP + protein L-histidine = ADP + protein N-phospho-L-histidine.</text>
        <dbReference type="EC" id="2.7.13.3"/>
    </reaction>
</comment>
<name>A0A932EPJ3_9BACT</name>
<dbReference type="Gene3D" id="3.40.50.2300">
    <property type="match status" value="1"/>
</dbReference>
<feature type="transmembrane region" description="Helical" evidence="5">
    <location>
        <begin position="64"/>
        <end position="89"/>
    </location>
</feature>
<feature type="domain" description="Response regulatory" evidence="7">
    <location>
        <begin position="823"/>
        <end position="937"/>
    </location>
</feature>
<dbReference type="PANTHER" id="PTHR43065">
    <property type="entry name" value="SENSOR HISTIDINE KINASE"/>
    <property type="match status" value="1"/>
</dbReference>
<keyword evidence="5" id="KW-1133">Transmembrane helix</keyword>
<dbReference type="CDD" id="cd00082">
    <property type="entry name" value="HisKA"/>
    <property type="match status" value="1"/>
</dbReference>
<evidence type="ECO:0000259" key="6">
    <source>
        <dbReference type="PROSITE" id="PS50109"/>
    </source>
</evidence>
<dbReference type="InterPro" id="IPR001789">
    <property type="entry name" value="Sig_transdc_resp-reg_receiver"/>
</dbReference>